<keyword evidence="2" id="KW-1185">Reference proteome</keyword>
<accession>A0A0D0AHB6</accession>
<dbReference type="InParanoid" id="A0A0D0AHB6"/>
<evidence type="ECO:0000313" key="2">
    <source>
        <dbReference type="Proteomes" id="UP000054485"/>
    </source>
</evidence>
<evidence type="ECO:0000313" key="1">
    <source>
        <dbReference type="EMBL" id="KIK37489.1"/>
    </source>
</evidence>
<dbReference type="OrthoDB" id="2703065at2759"/>
<dbReference type="EMBL" id="KN835447">
    <property type="protein sequence ID" value="KIK37489.1"/>
    <property type="molecule type" value="Genomic_DNA"/>
</dbReference>
<gene>
    <name evidence="1" type="ORF">CY34DRAFT_455264</name>
</gene>
<proteinExistence type="predicted"/>
<sequence length="114" mass="13726">MRSYHHRFRMGDNENNGAMRWFAYRTLAMRVRDGLILRSLNAYGRDKISTKQNGIFCIVKDDQSWNDHSYQTWHIRVSVHDCTNVYYLPPLMRHAHNGHQRSTIRLPSCYRYHL</sequence>
<organism evidence="1 2">
    <name type="scientific">Suillus luteus UH-Slu-Lm8-n1</name>
    <dbReference type="NCBI Taxonomy" id="930992"/>
    <lineage>
        <taxon>Eukaryota</taxon>
        <taxon>Fungi</taxon>
        <taxon>Dikarya</taxon>
        <taxon>Basidiomycota</taxon>
        <taxon>Agaricomycotina</taxon>
        <taxon>Agaricomycetes</taxon>
        <taxon>Agaricomycetidae</taxon>
        <taxon>Boletales</taxon>
        <taxon>Suillineae</taxon>
        <taxon>Suillaceae</taxon>
        <taxon>Suillus</taxon>
    </lineage>
</organism>
<name>A0A0D0AHB6_9AGAM</name>
<dbReference type="Proteomes" id="UP000054485">
    <property type="component" value="Unassembled WGS sequence"/>
</dbReference>
<dbReference type="HOGENOM" id="CLU_2122698_0_0_1"/>
<reference evidence="1 2" key="1">
    <citation type="submission" date="2014-04" db="EMBL/GenBank/DDBJ databases">
        <authorList>
            <consortium name="DOE Joint Genome Institute"/>
            <person name="Kuo A."/>
            <person name="Ruytinx J."/>
            <person name="Rineau F."/>
            <person name="Colpaert J."/>
            <person name="Kohler A."/>
            <person name="Nagy L.G."/>
            <person name="Floudas D."/>
            <person name="Copeland A."/>
            <person name="Barry K.W."/>
            <person name="Cichocki N."/>
            <person name="Veneault-Fourrey C."/>
            <person name="LaButti K."/>
            <person name="Lindquist E.A."/>
            <person name="Lipzen A."/>
            <person name="Lundell T."/>
            <person name="Morin E."/>
            <person name="Murat C."/>
            <person name="Sun H."/>
            <person name="Tunlid A."/>
            <person name="Henrissat B."/>
            <person name="Grigoriev I.V."/>
            <person name="Hibbett D.S."/>
            <person name="Martin F."/>
            <person name="Nordberg H.P."/>
            <person name="Cantor M.N."/>
            <person name="Hua S.X."/>
        </authorList>
    </citation>
    <scope>NUCLEOTIDE SEQUENCE [LARGE SCALE GENOMIC DNA]</scope>
    <source>
        <strain evidence="1 2">UH-Slu-Lm8-n1</strain>
    </source>
</reference>
<protein>
    <submittedName>
        <fullName evidence="1">Uncharacterized protein</fullName>
    </submittedName>
</protein>
<reference evidence="2" key="2">
    <citation type="submission" date="2015-01" db="EMBL/GenBank/DDBJ databases">
        <title>Evolutionary Origins and Diversification of the Mycorrhizal Mutualists.</title>
        <authorList>
            <consortium name="DOE Joint Genome Institute"/>
            <consortium name="Mycorrhizal Genomics Consortium"/>
            <person name="Kohler A."/>
            <person name="Kuo A."/>
            <person name="Nagy L.G."/>
            <person name="Floudas D."/>
            <person name="Copeland A."/>
            <person name="Barry K.W."/>
            <person name="Cichocki N."/>
            <person name="Veneault-Fourrey C."/>
            <person name="LaButti K."/>
            <person name="Lindquist E.A."/>
            <person name="Lipzen A."/>
            <person name="Lundell T."/>
            <person name="Morin E."/>
            <person name="Murat C."/>
            <person name="Riley R."/>
            <person name="Ohm R."/>
            <person name="Sun H."/>
            <person name="Tunlid A."/>
            <person name="Henrissat B."/>
            <person name="Grigoriev I.V."/>
            <person name="Hibbett D.S."/>
            <person name="Martin F."/>
        </authorList>
    </citation>
    <scope>NUCLEOTIDE SEQUENCE [LARGE SCALE GENOMIC DNA]</scope>
    <source>
        <strain evidence="2">UH-Slu-Lm8-n1</strain>
    </source>
</reference>
<dbReference type="AlphaFoldDB" id="A0A0D0AHB6"/>